<name>A0A1H3RU93_9BACI</name>
<dbReference type="Proteomes" id="UP000198935">
    <property type="component" value="Unassembled WGS sequence"/>
</dbReference>
<reference evidence="3" key="1">
    <citation type="submission" date="2016-10" db="EMBL/GenBank/DDBJ databases">
        <authorList>
            <person name="Varghese N."/>
            <person name="Submissions S."/>
        </authorList>
    </citation>
    <scope>NUCLEOTIDE SEQUENCE [LARGE SCALE GENOMIC DNA]</scope>
    <source>
        <strain evidence="3">SP</strain>
    </source>
</reference>
<keyword evidence="3" id="KW-1185">Reference proteome</keyword>
<evidence type="ECO:0000313" key="3">
    <source>
        <dbReference type="Proteomes" id="UP000198935"/>
    </source>
</evidence>
<evidence type="ECO:0000256" key="1">
    <source>
        <dbReference type="SAM" id="SignalP"/>
    </source>
</evidence>
<keyword evidence="1" id="KW-0732">Signal</keyword>
<dbReference type="EMBL" id="FNPI01000009">
    <property type="protein sequence ID" value="SDZ29190.1"/>
    <property type="molecule type" value="Genomic_DNA"/>
</dbReference>
<protein>
    <submittedName>
        <fullName evidence="2">Uncharacterized protein</fullName>
    </submittedName>
</protein>
<sequence length="97" mass="10508">MKQLVFCLSCILISFMVIACEKDDTASRAEPGSVDPMELPNTLLVDVDPASVEAAKQAKVHTAKFIILDPDDVADQFLQEEVTAHCYGIVQKGSGCH</sequence>
<organism evidence="2 3">
    <name type="scientific">Evansella caseinilytica</name>
    <dbReference type="NCBI Taxonomy" id="1503961"/>
    <lineage>
        <taxon>Bacteria</taxon>
        <taxon>Bacillati</taxon>
        <taxon>Bacillota</taxon>
        <taxon>Bacilli</taxon>
        <taxon>Bacillales</taxon>
        <taxon>Bacillaceae</taxon>
        <taxon>Evansella</taxon>
    </lineage>
</organism>
<proteinExistence type="predicted"/>
<dbReference type="STRING" id="1503961.SAMN05421736_10955"/>
<evidence type="ECO:0000313" key="2">
    <source>
        <dbReference type="EMBL" id="SDZ29190.1"/>
    </source>
</evidence>
<dbReference type="PROSITE" id="PS51257">
    <property type="entry name" value="PROKAR_LIPOPROTEIN"/>
    <property type="match status" value="1"/>
</dbReference>
<feature type="chain" id="PRO_5039210418" evidence="1">
    <location>
        <begin position="20"/>
        <end position="97"/>
    </location>
</feature>
<feature type="signal peptide" evidence="1">
    <location>
        <begin position="1"/>
        <end position="19"/>
    </location>
</feature>
<accession>A0A1H3RU93</accession>
<gene>
    <name evidence="2" type="ORF">SAMN05421736_10955</name>
</gene>
<dbReference type="AlphaFoldDB" id="A0A1H3RU93"/>